<keyword evidence="2" id="KW-0812">Transmembrane</keyword>
<dbReference type="Pfam" id="PF00194">
    <property type="entry name" value="Carb_anhydrase"/>
    <property type="match status" value="1"/>
</dbReference>
<feature type="domain" description="Alpha-carbonic anhydrase" evidence="3">
    <location>
        <begin position="120"/>
        <end position="373"/>
    </location>
</feature>
<dbReference type="SUPFAM" id="SSF51069">
    <property type="entry name" value="Carbonic anhydrase"/>
    <property type="match status" value="1"/>
</dbReference>
<sequence>NKAESIPGPPGPPLIGWAACLPIICAAYIHNAIPSASSPAITLRGLTAALLLGATGQGRQTDRQPRMPLGYPAGAVGVFNGGWATLLLLMATLPAALSVWKDKNWNDQLDDWWHYRTGIIGWGRKAYMTYNLWQICHRGRHQSPINISTANLVYDSNLGPLTLTGADEAISLSVRNTGHDIEIRLGSERLVLSQGPLSYSYTIFGALIKFGSRSDRGSDHWIDSRAFPGELQFYGYNSDLYENYTMALNSAHGIVALSAFMQFGDVTTVDMTAILTATKRTVLKDQRTEIHGIKVRSLLPETSEYITYEGSLPFPGCHESVTWIILNLPVTVRTEELSILRSLRISSVQTSAYMADNFRPTQLLHQRTVRTNIRLRNRLKDEPRCQSLESVRSQEVRSLKKICSGLSDLHQLTKTFLEY</sequence>
<feature type="transmembrane region" description="Helical" evidence="2">
    <location>
        <begin position="78"/>
        <end position="100"/>
    </location>
</feature>
<comment type="similarity">
    <text evidence="1">Belongs to the alpha-carbonic anhydrase family.</text>
</comment>
<evidence type="ECO:0000256" key="1">
    <source>
        <dbReference type="ARBA" id="ARBA00010718"/>
    </source>
</evidence>
<evidence type="ECO:0000259" key="3">
    <source>
        <dbReference type="PROSITE" id="PS51144"/>
    </source>
</evidence>
<dbReference type="WBParaSite" id="maker-uti_cns_0002432-snap-gene-0.16-mRNA-1">
    <property type="protein sequence ID" value="maker-uti_cns_0002432-snap-gene-0.16-mRNA-1"/>
    <property type="gene ID" value="maker-uti_cns_0002432-snap-gene-0.16"/>
</dbReference>
<dbReference type="Gene3D" id="3.10.200.10">
    <property type="entry name" value="Alpha carbonic anhydrase"/>
    <property type="match status" value="1"/>
</dbReference>
<keyword evidence="2" id="KW-1133">Transmembrane helix</keyword>
<dbReference type="Proteomes" id="UP000095280">
    <property type="component" value="Unplaced"/>
</dbReference>
<evidence type="ECO:0000313" key="4">
    <source>
        <dbReference type="Proteomes" id="UP000095280"/>
    </source>
</evidence>
<accession>A0A1I8GN76</accession>
<dbReference type="GO" id="GO:0006730">
    <property type="term" value="P:one-carbon metabolic process"/>
    <property type="evidence" value="ECO:0007669"/>
    <property type="project" value="TreeGrafter"/>
</dbReference>
<dbReference type="GO" id="GO:0004089">
    <property type="term" value="F:carbonate dehydratase activity"/>
    <property type="evidence" value="ECO:0007669"/>
    <property type="project" value="InterPro"/>
</dbReference>
<keyword evidence="2" id="KW-0472">Membrane</keyword>
<dbReference type="PANTHER" id="PTHR18952:SF208">
    <property type="entry name" value="CARBONIC ANHYDRASE XA-RELATED"/>
    <property type="match status" value="1"/>
</dbReference>
<dbReference type="SMART" id="SM01057">
    <property type="entry name" value="Carb_anhydrase"/>
    <property type="match status" value="1"/>
</dbReference>
<dbReference type="PANTHER" id="PTHR18952">
    <property type="entry name" value="CARBONIC ANHYDRASE"/>
    <property type="match status" value="1"/>
</dbReference>
<dbReference type="InterPro" id="IPR036398">
    <property type="entry name" value="CA_dom_sf"/>
</dbReference>
<feature type="transmembrane region" description="Helical" evidence="2">
    <location>
        <begin position="12"/>
        <end position="29"/>
    </location>
</feature>
<evidence type="ECO:0000313" key="5">
    <source>
        <dbReference type="WBParaSite" id="maker-uti_cns_0002432-snap-gene-0.16-mRNA-1"/>
    </source>
</evidence>
<organism evidence="4 5">
    <name type="scientific">Macrostomum lignano</name>
    <dbReference type="NCBI Taxonomy" id="282301"/>
    <lineage>
        <taxon>Eukaryota</taxon>
        <taxon>Metazoa</taxon>
        <taxon>Spiralia</taxon>
        <taxon>Lophotrochozoa</taxon>
        <taxon>Platyhelminthes</taxon>
        <taxon>Rhabditophora</taxon>
        <taxon>Macrostomorpha</taxon>
        <taxon>Macrostomida</taxon>
        <taxon>Macrostomidae</taxon>
        <taxon>Macrostomum</taxon>
    </lineage>
</organism>
<evidence type="ECO:0000256" key="2">
    <source>
        <dbReference type="SAM" id="Phobius"/>
    </source>
</evidence>
<protein>
    <submittedName>
        <fullName evidence="5">Alpha-carbonic anhydrase domain-containing protein</fullName>
    </submittedName>
</protein>
<dbReference type="PROSITE" id="PS51144">
    <property type="entry name" value="ALPHA_CA_2"/>
    <property type="match status" value="1"/>
</dbReference>
<dbReference type="AlphaFoldDB" id="A0A1I8GN76"/>
<reference evidence="5" key="1">
    <citation type="submission" date="2016-11" db="UniProtKB">
        <authorList>
            <consortium name="WormBaseParasite"/>
        </authorList>
    </citation>
    <scope>IDENTIFICATION</scope>
</reference>
<dbReference type="GO" id="GO:0008270">
    <property type="term" value="F:zinc ion binding"/>
    <property type="evidence" value="ECO:0007669"/>
    <property type="project" value="InterPro"/>
</dbReference>
<proteinExistence type="inferred from homology"/>
<name>A0A1I8GN76_9PLAT</name>
<dbReference type="InterPro" id="IPR023561">
    <property type="entry name" value="Carbonic_anhydrase_a-class"/>
</dbReference>
<keyword evidence="4" id="KW-1185">Reference proteome</keyword>
<dbReference type="InterPro" id="IPR001148">
    <property type="entry name" value="CA_dom"/>
</dbReference>